<organism evidence="2 3">
    <name type="scientific">Stachybotrys elegans</name>
    <dbReference type="NCBI Taxonomy" id="80388"/>
    <lineage>
        <taxon>Eukaryota</taxon>
        <taxon>Fungi</taxon>
        <taxon>Dikarya</taxon>
        <taxon>Ascomycota</taxon>
        <taxon>Pezizomycotina</taxon>
        <taxon>Sordariomycetes</taxon>
        <taxon>Hypocreomycetidae</taxon>
        <taxon>Hypocreales</taxon>
        <taxon>Stachybotryaceae</taxon>
        <taxon>Stachybotrys</taxon>
    </lineage>
</organism>
<reference evidence="2" key="1">
    <citation type="journal article" date="2021" name="Nat. Commun.">
        <title>Genetic determinants of endophytism in the Arabidopsis root mycobiome.</title>
        <authorList>
            <person name="Mesny F."/>
            <person name="Miyauchi S."/>
            <person name="Thiergart T."/>
            <person name="Pickel B."/>
            <person name="Atanasova L."/>
            <person name="Karlsson M."/>
            <person name="Huettel B."/>
            <person name="Barry K.W."/>
            <person name="Haridas S."/>
            <person name="Chen C."/>
            <person name="Bauer D."/>
            <person name="Andreopoulos W."/>
            <person name="Pangilinan J."/>
            <person name="LaButti K."/>
            <person name="Riley R."/>
            <person name="Lipzen A."/>
            <person name="Clum A."/>
            <person name="Drula E."/>
            <person name="Henrissat B."/>
            <person name="Kohler A."/>
            <person name="Grigoriev I.V."/>
            <person name="Martin F.M."/>
            <person name="Hacquard S."/>
        </authorList>
    </citation>
    <scope>NUCLEOTIDE SEQUENCE</scope>
    <source>
        <strain evidence="2">MPI-CAGE-CH-0235</strain>
    </source>
</reference>
<gene>
    <name evidence="2" type="ORF">B0I35DRAFT_329428</name>
</gene>
<protein>
    <recommendedName>
        <fullName evidence="1">BTB domain-containing protein</fullName>
    </recommendedName>
</protein>
<dbReference type="Pfam" id="PF00651">
    <property type="entry name" value="BTB"/>
    <property type="match status" value="1"/>
</dbReference>
<dbReference type="OrthoDB" id="5326346at2759"/>
<sequence>LHPDGDAIIVVPSRKLSTRKEILVSSTVLSLASDYFKALFQSNFIESSEIRKGICPEIRSEDDDPEAMEVLLSILHFWIYAQYEKFEPKTLLTIPIQCDKYDCIRALKPWISVWLSPDEPQETEEPGLLLSAAHLFRASDCLQIISKAATRQVSLETAMSWPNQELMTLMPSELKASIIDMIQALLRQLYEILQVGEEALRRDPRGHKISGLVCCLQCRSQYSETTKTCYPCGVNDFYQAYCTNQSRLSEYLAIMRHNGLRPSVAPFQTFT</sequence>
<keyword evidence="3" id="KW-1185">Reference proteome</keyword>
<feature type="domain" description="BTB" evidence="1">
    <location>
        <begin position="5"/>
        <end position="76"/>
    </location>
</feature>
<dbReference type="Proteomes" id="UP000813444">
    <property type="component" value="Unassembled WGS sequence"/>
</dbReference>
<evidence type="ECO:0000259" key="1">
    <source>
        <dbReference type="PROSITE" id="PS50097"/>
    </source>
</evidence>
<dbReference type="EMBL" id="JAGPNK010000048">
    <property type="protein sequence ID" value="KAH7302893.1"/>
    <property type="molecule type" value="Genomic_DNA"/>
</dbReference>
<name>A0A8K0S9Z4_9HYPO</name>
<feature type="non-terminal residue" evidence="2">
    <location>
        <position position="1"/>
    </location>
</feature>
<dbReference type="AlphaFoldDB" id="A0A8K0S9Z4"/>
<dbReference type="Gene3D" id="3.30.710.10">
    <property type="entry name" value="Potassium Channel Kv1.1, Chain A"/>
    <property type="match status" value="1"/>
</dbReference>
<dbReference type="InterPro" id="IPR000210">
    <property type="entry name" value="BTB/POZ_dom"/>
</dbReference>
<feature type="non-terminal residue" evidence="2">
    <location>
        <position position="271"/>
    </location>
</feature>
<comment type="caution">
    <text evidence="2">The sequence shown here is derived from an EMBL/GenBank/DDBJ whole genome shotgun (WGS) entry which is preliminary data.</text>
</comment>
<dbReference type="SUPFAM" id="SSF54695">
    <property type="entry name" value="POZ domain"/>
    <property type="match status" value="1"/>
</dbReference>
<dbReference type="PROSITE" id="PS50097">
    <property type="entry name" value="BTB"/>
    <property type="match status" value="1"/>
</dbReference>
<proteinExistence type="predicted"/>
<evidence type="ECO:0000313" key="2">
    <source>
        <dbReference type="EMBL" id="KAH7302893.1"/>
    </source>
</evidence>
<evidence type="ECO:0000313" key="3">
    <source>
        <dbReference type="Proteomes" id="UP000813444"/>
    </source>
</evidence>
<accession>A0A8K0S9Z4</accession>
<dbReference type="InterPro" id="IPR011333">
    <property type="entry name" value="SKP1/BTB/POZ_sf"/>
</dbReference>
<dbReference type="CDD" id="cd18186">
    <property type="entry name" value="BTB_POZ_ZBTB_KLHL-like"/>
    <property type="match status" value="1"/>
</dbReference>